<feature type="transmembrane region" description="Helical" evidence="6">
    <location>
        <begin position="25"/>
        <end position="47"/>
    </location>
</feature>
<evidence type="ECO:0000256" key="6">
    <source>
        <dbReference type="SAM" id="Phobius"/>
    </source>
</evidence>
<dbReference type="AlphaFoldDB" id="A0A4Q7NNE2"/>
<feature type="transmembrane region" description="Helical" evidence="6">
    <location>
        <begin position="305"/>
        <end position="323"/>
    </location>
</feature>
<keyword evidence="2" id="KW-1003">Cell membrane</keyword>
<evidence type="ECO:0000256" key="1">
    <source>
        <dbReference type="ARBA" id="ARBA00004651"/>
    </source>
</evidence>
<dbReference type="Proteomes" id="UP000292445">
    <property type="component" value="Unassembled WGS sequence"/>
</dbReference>
<evidence type="ECO:0000313" key="8">
    <source>
        <dbReference type="Proteomes" id="UP000292445"/>
    </source>
</evidence>
<dbReference type="InterPro" id="IPR001851">
    <property type="entry name" value="ABC_transp_permease"/>
</dbReference>
<evidence type="ECO:0000256" key="2">
    <source>
        <dbReference type="ARBA" id="ARBA00022475"/>
    </source>
</evidence>
<feature type="transmembrane region" description="Helical" evidence="6">
    <location>
        <begin position="106"/>
        <end position="126"/>
    </location>
</feature>
<keyword evidence="3 6" id="KW-0812">Transmembrane</keyword>
<dbReference type="Pfam" id="PF02653">
    <property type="entry name" value="BPD_transp_2"/>
    <property type="match status" value="1"/>
</dbReference>
<keyword evidence="8" id="KW-1185">Reference proteome</keyword>
<feature type="transmembrane region" description="Helical" evidence="6">
    <location>
        <begin position="133"/>
        <end position="156"/>
    </location>
</feature>
<keyword evidence="5 6" id="KW-0472">Membrane</keyword>
<dbReference type="CDD" id="cd06581">
    <property type="entry name" value="TM_PBP1_LivM_like"/>
    <property type="match status" value="1"/>
</dbReference>
<dbReference type="EMBL" id="SGXC01000001">
    <property type="protein sequence ID" value="RZS86592.1"/>
    <property type="molecule type" value="Genomic_DNA"/>
</dbReference>
<accession>A0A4Q7NNE2</accession>
<evidence type="ECO:0000256" key="5">
    <source>
        <dbReference type="ARBA" id="ARBA00023136"/>
    </source>
</evidence>
<keyword evidence="4 6" id="KW-1133">Transmembrane helix</keyword>
<dbReference type="OrthoDB" id="3460090at2"/>
<proteinExistence type="predicted"/>
<feature type="transmembrane region" description="Helical" evidence="6">
    <location>
        <begin position="59"/>
        <end position="86"/>
    </location>
</feature>
<comment type="caution">
    <text evidence="7">The sequence shown here is derived from an EMBL/GenBank/DDBJ whole genome shotgun (WGS) entry which is preliminary data.</text>
</comment>
<protein>
    <submittedName>
        <fullName evidence="7">Branched-chain amino acid transport system permease protein</fullName>
    </submittedName>
</protein>
<reference evidence="7 8" key="1">
    <citation type="submission" date="2019-02" db="EMBL/GenBank/DDBJ databases">
        <title>Genomic Encyclopedia of Type Strains, Phase IV (KMG-IV): sequencing the most valuable type-strain genomes for metagenomic binning, comparative biology and taxonomic classification.</title>
        <authorList>
            <person name="Goeker M."/>
        </authorList>
    </citation>
    <scope>NUCLEOTIDE SEQUENCE [LARGE SCALE GENOMIC DNA]</scope>
    <source>
        <strain evidence="7 8">K24</strain>
    </source>
</reference>
<comment type="subcellular location">
    <subcellularLocation>
        <location evidence="1">Cell membrane</location>
        <topology evidence="1">Multi-pass membrane protein</topology>
    </subcellularLocation>
</comment>
<dbReference type="InterPro" id="IPR043428">
    <property type="entry name" value="LivM-like"/>
</dbReference>
<evidence type="ECO:0000256" key="3">
    <source>
        <dbReference type="ARBA" id="ARBA00022692"/>
    </source>
</evidence>
<evidence type="ECO:0000313" key="7">
    <source>
        <dbReference type="EMBL" id="RZS86592.1"/>
    </source>
</evidence>
<dbReference type="GO" id="GO:0005886">
    <property type="term" value="C:plasma membrane"/>
    <property type="evidence" value="ECO:0007669"/>
    <property type="project" value="UniProtKB-SubCell"/>
</dbReference>
<dbReference type="RefSeq" id="WP_130357669.1">
    <property type="nucleotide sequence ID" value="NZ_SGXC01000001.1"/>
</dbReference>
<feature type="transmembrane region" description="Helical" evidence="6">
    <location>
        <begin position="222"/>
        <end position="249"/>
    </location>
</feature>
<feature type="transmembrane region" description="Helical" evidence="6">
    <location>
        <begin position="269"/>
        <end position="293"/>
    </location>
</feature>
<evidence type="ECO:0000256" key="4">
    <source>
        <dbReference type="ARBA" id="ARBA00022989"/>
    </source>
</evidence>
<feature type="transmembrane region" description="Helical" evidence="6">
    <location>
        <begin position="181"/>
        <end position="201"/>
    </location>
</feature>
<organism evidence="7 8">
    <name type="scientific">Pigmentiphaga kullae</name>
    <dbReference type="NCBI Taxonomy" id="151784"/>
    <lineage>
        <taxon>Bacteria</taxon>
        <taxon>Pseudomonadati</taxon>
        <taxon>Pseudomonadota</taxon>
        <taxon>Betaproteobacteria</taxon>
        <taxon>Burkholderiales</taxon>
        <taxon>Alcaligenaceae</taxon>
        <taxon>Pigmentiphaga</taxon>
    </lineage>
</organism>
<dbReference type="PANTHER" id="PTHR30482:SF17">
    <property type="entry name" value="ABC TRANSPORTER ATP-BINDING PROTEIN"/>
    <property type="match status" value="1"/>
</dbReference>
<gene>
    <name evidence="7" type="ORF">EV675_2639</name>
</gene>
<name>A0A4Q7NNE2_9BURK</name>
<dbReference type="PANTHER" id="PTHR30482">
    <property type="entry name" value="HIGH-AFFINITY BRANCHED-CHAIN AMINO ACID TRANSPORT SYSTEM PERMEASE"/>
    <property type="match status" value="1"/>
</dbReference>
<dbReference type="GO" id="GO:0015658">
    <property type="term" value="F:branched-chain amino acid transmembrane transporter activity"/>
    <property type="evidence" value="ECO:0007669"/>
    <property type="project" value="InterPro"/>
</dbReference>
<sequence>MDLSFESRAARTGRGIAVKRREQSLGAYGAVVALVVLAVLPWVLQALDADYYLGFARRVLIISLAVVSLNLLIGYGGLVALGHAGFMGAGAYTVAALTHAGHLSGWLILAIVVVVSAVLSAVIGLVSLRTRGVYFIMVSMACAQLLYYLAIALRVYGSEDGYTLPEPLQFGFGWTTADESIYYLIVLGIAAVSFAGLSHLLNSRFGIALRAVRENEQRMVALGFPVRTIQLWAFIVAGTLAGLAGALLIGHNGFVTPSLLNWSQSANLVVMLVLGGIGYRWGGVVGATVWLVLEEVLRQMTTHWHWPLGLILIGIVLIAPRGLCSLLPKAFVEKQHG</sequence>